<reference evidence="1 2" key="1">
    <citation type="submission" date="2020-11" db="EMBL/GenBank/DDBJ databases">
        <title>Insectihabitans protaetiae gen. nov. sp. nov. and Insectihabitans allomyrinae sp. nov., isolated from larvae of Protaetia brevitarsis seulensis and Allomyrina dichotoma, respectively.</title>
        <authorList>
            <person name="Lee S.D."/>
            <person name="Byeon Y.-S."/>
            <person name="Kim S.-M."/>
            <person name="Yang H.L."/>
            <person name="Kim I.S."/>
        </authorList>
    </citation>
    <scope>NUCLEOTIDE SEQUENCE [LARGE SCALE GENOMIC DNA]</scope>
    <source>
        <strain evidence="1 2">BWR-B9</strain>
    </source>
</reference>
<gene>
    <name evidence="1" type="ORF">I2494_04155</name>
</gene>
<name>A0ABS1IME5_9GAMM</name>
<sequence length="61" mass="6358">MYSGSEYVGLGRATGSYETPCGVSPFGPAQALFKQAFACLSLAYAKSTPRPSLPTIGIANR</sequence>
<keyword evidence="2" id="KW-1185">Reference proteome</keyword>
<dbReference type="RefSeq" id="WP_218465313.1">
    <property type="nucleotide sequence ID" value="NZ_JADRCR010000001.1"/>
</dbReference>
<accession>A0ABS1IME5</accession>
<evidence type="ECO:0000313" key="1">
    <source>
        <dbReference type="EMBL" id="MBK5142916.1"/>
    </source>
</evidence>
<protein>
    <submittedName>
        <fullName evidence="1">Uncharacterized protein</fullName>
    </submittedName>
</protein>
<comment type="caution">
    <text evidence="1">The sequence shown here is derived from an EMBL/GenBank/DDBJ whole genome shotgun (WGS) entry which is preliminary data.</text>
</comment>
<proteinExistence type="predicted"/>
<evidence type="ECO:0000313" key="2">
    <source>
        <dbReference type="Proteomes" id="UP001296921"/>
    </source>
</evidence>
<dbReference type="EMBL" id="JADRCR010000001">
    <property type="protein sequence ID" value="MBK5142916.1"/>
    <property type="molecule type" value="Genomic_DNA"/>
</dbReference>
<organism evidence="1 2">
    <name type="scientific">Limnobaculum allomyrinae</name>
    <dbReference type="NCBI Taxonomy" id="2791986"/>
    <lineage>
        <taxon>Bacteria</taxon>
        <taxon>Pseudomonadati</taxon>
        <taxon>Pseudomonadota</taxon>
        <taxon>Gammaproteobacteria</taxon>
        <taxon>Enterobacterales</taxon>
        <taxon>Budviciaceae</taxon>
        <taxon>Limnobaculum</taxon>
    </lineage>
</organism>
<dbReference type="Proteomes" id="UP001296921">
    <property type="component" value="Unassembled WGS sequence"/>
</dbReference>